<evidence type="ECO:0000313" key="1">
    <source>
        <dbReference type="EMBL" id="KAH7261003.1"/>
    </source>
</evidence>
<evidence type="ECO:0000313" key="2">
    <source>
        <dbReference type="Proteomes" id="UP000720189"/>
    </source>
</evidence>
<organism evidence="1 2">
    <name type="scientific">Fusarium redolens</name>
    <dbReference type="NCBI Taxonomy" id="48865"/>
    <lineage>
        <taxon>Eukaryota</taxon>
        <taxon>Fungi</taxon>
        <taxon>Dikarya</taxon>
        <taxon>Ascomycota</taxon>
        <taxon>Pezizomycotina</taxon>
        <taxon>Sordariomycetes</taxon>
        <taxon>Hypocreomycetidae</taxon>
        <taxon>Hypocreales</taxon>
        <taxon>Nectriaceae</taxon>
        <taxon>Fusarium</taxon>
        <taxon>Fusarium redolens species complex</taxon>
    </lineage>
</organism>
<dbReference type="RefSeq" id="XP_046052880.1">
    <property type="nucleotide sequence ID" value="XM_046189767.1"/>
</dbReference>
<proteinExistence type="predicted"/>
<keyword evidence="2" id="KW-1185">Reference proteome</keyword>
<accession>A0A9P9HND8</accession>
<protein>
    <submittedName>
        <fullName evidence="1">Uncharacterized protein</fullName>
    </submittedName>
</protein>
<dbReference type="GeneID" id="70219721"/>
<dbReference type="AlphaFoldDB" id="A0A9P9HND8"/>
<gene>
    <name evidence="1" type="ORF">BKA55DRAFT_536009</name>
</gene>
<dbReference type="Proteomes" id="UP000720189">
    <property type="component" value="Unassembled WGS sequence"/>
</dbReference>
<dbReference type="EMBL" id="JAGMUX010000004">
    <property type="protein sequence ID" value="KAH7261003.1"/>
    <property type="molecule type" value="Genomic_DNA"/>
</dbReference>
<sequence length="192" mass="22026">MSYARCVVTPDPTIPSTLGLQFSHTKYAKLCAMFLNKKIRGTDSCNFVYDQIKAINMSFTISWTNEGDDFLFENGQGAVFWERVIGLCITILPLRMRITKELEWTTFKERLEISDEEWSEAWDVAVLDMPENTPLDDDITTVVQEGAKIMRSITRLGSRFSKRFRFPRFSKNEKKGQDGEVAKETTAAAWIS</sequence>
<name>A0A9P9HND8_FUSRE</name>
<dbReference type="OrthoDB" id="5015552at2759"/>
<comment type="caution">
    <text evidence="1">The sequence shown here is derived from an EMBL/GenBank/DDBJ whole genome shotgun (WGS) entry which is preliminary data.</text>
</comment>
<reference evidence="1" key="1">
    <citation type="journal article" date="2021" name="Nat. Commun.">
        <title>Genetic determinants of endophytism in the Arabidopsis root mycobiome.</title>
        <authorList>
            <person name="Mesny F."/>
            <person name="Miyauchi S."/>
            <person name="Thiergart T."/>
            <person name="Pickel B."/>
            <person name="Atanasova L."/>
            <person name="Karlsson M."/>
            <person name="Huettel B."/>
            <person name="Barry K.W."/>
            <person name="Haridas S."/>
            <person name="Chen C."/>
            <person name="Bauer D."/>
            <person name="Andreopoulos W."/>
            <person name="Pangilinan J."/>
            <person name="LaButti K."/>
            <person name="Riley R."/>
            <person name="Lipzen A."/>
            <person name="Clum A."/>
            <person name="Drula E."/>
            <person name="Henrissat B."/>
            <person name="Kohler A."/>
            <person name="Grigoriev I.V."/>
            <person name="Martin F.M."/>
            <person name="Hacquard S."/>
        </authorList>
    </citation>
    <scope>NUCLEOTIDE SEQUENCE</scope>
    <source>
        <strain evidence="1">MPI-CAGE-AT-0023</strain>
    </source>
</reference>